<dbReference type="OrthoDB" id="3219396at2759"/>
<evidence type="ECO:0000313" key="1">
    <source>
        <dbReference type="EMBL" id="KAF8484038.1"/>
    </source>
</evidence>
<comment type="caution">
    <text evidence="1">The sequence shown here is derived from an EMBL/GenBank/DDBJ whole genome shotgun (WGS) entry which is preliminary data.</text>
</comment>
<reference evidence="1" key="1">
    <citation type="submission" date="2019-10" db="EMBL/GenBank/DDBJ databases">
        <authorList>
            <consortium name="DOE Joint Genome Institute"/>
            <person name="Kuo A."/>
            <person name="Miyauchi S."/>
            <person name="Kiss E."/>
            <person name="Drula E."/>
            <person name="Kohler A."/>
            <person name="Sanchez-Garcia M."/>
            <person name="Andreopoulos B."/>
            <person name="Barry K.W."/>
            <person name="Bonito G."/>
            <person name="Buee M."/>
            <person name="Carver A."/>
            <person name="Chen C."/>
            <person name="Cichocki N."/>
            <person name="Clum A."/>
            <person name="Culley D."/>
            <person name="Crous P.W."/>
            <person name="Fauchery L."/>
            <person name="Girlanda M."/>
            <person name="Hayes R."/>
            <person name="Keri Z."/>
            <person name="LaButti K."/>
            <person name="Lipzen A."/>
            <person name="Lombard V."/>
            <person name="Magnuson J."/>
            <person name="Maillard F."/>
            <person name="Morin E."/>
            <person name="Murat C."/>
            <person name="Nolan M."/>
            <person name="Ohm R."/>
            <person name="Pangilinan J."/>
            <person name="Pereira M."/>
            <person name="Perotto S."/>
            <person name="Peter M."/>
            <person name="Riley R."/>
            <person name="Sitrit Y."/>
            <person name="Stielow B."/>
            <person name="Szollosi G."/>
            <person name="Zifcakova L."/>
            <person name="Stursova M."/>
            <person name="Spatafora J.W."/>
            <person name="Tedersoo L."/>
            <person name="Vaario L.-M."/>
            <person name="Yamada A."/>
            <person name="Yan M."/>
            <person name="Wang P."/>
            <person name="Xu J."/>
            <person name="Bruns T."/>
            <person name="Baldrian P."/>
            <person name="Vilgalys R."/>
            <person name="Henrissat B."/>
            <person name="Grigoriev I.V."/>
            <person name="Hibbett D."/>
            <person name="Nagy L.G."/>
            <person name="Martin F.M."/>
        </authorList>
    </citation>
    <scope>NUCLEOTIDE SEQUENCE</scope>
    <source>
        <strain evidence="1">Prilba</strain>
    </source>
</reference>
<evidence type="ECO:0008006" key="3">
    <source>
        <dbReference type="Google" id="ProtNLM"/>
    </source>
</evidence>
<dbReference type="Proteomes" id="UP000759537">
    <property type="component" value="Unassembled WGS sequence"/>
</dbReference>
<sequence length="500" mass="57065">MSNLGYRGRNGKILFDLTLDDSFRGNPGNELSPRSTINHLPDELLVEIFDFYRQHNFPSSHSWSIKLEWFKLIHVCNRWRTVMFASSSRLDLYFVLGSNQEGDMKTIMSRHSPPLPIEINYNRWVESLTTKEMGRILAALKCPDRILGFTLTGSADDLNKIFKATARRPFPALESLALRDGKRKKLKIPATFLKESDLHLRTLKLQHVSLPSISRFLSSAPALTDLSLVLDTDVGPPLAMSLLLSYLQGMHYLRRLELDTTSEIDGLVRPTKPEERFPLAKLTFFHYRGHSAFLNTLVAGIVAPAVREIDIDLYDIRALPPITDLPRFIDDIGERYHAVQVSIDRDCFHFSLFTQSEYVGRHSPHLKLCTDRFFESVMHTSNAFSAKLTTAEELILIFVPMANIPWHSFLQHFPSVKALRMPGSYNPHISSVLHQDYEGLNLAFLPALEEIEIFQSPFCYHESERVAELAAFEPFVSARQQAGFQVKVVNSNRAFNDVCR</sequence>
<evidence type="ECO:0000313" key="2">
    <source>
        <dbReference type="Proteomes" id="UP000759537"/>
    </source>
</evidence>
<organism evidence="1 2">
    <name type="scientific">Russula ochroleuca</name>
    <dbReference type="NCBI Taxonomy" id="152965"/>
    <lineage>
        <taxon>Eukaryota</taxon>
        <taxon>Fungi</taxon>
        <taxon>Dikarya</taxon>
        <taxon>Basidiomycota</taxon>
        <taxon>Agaricomycotina</taxon>
        <taxon>Agaricomycetes</taxon>
        <taxon>Russulales</taxon>
        <taxon>Russulaceae</taxon>
        <taxon>Russula</taxon>
    </lineage>
</organism>
<name>A0A9P5TBR8_9AGAM</name>
<proteinExistence type="predicted"/>
<reference evidence="1" key="2">
    <citation type="journal article" date="2020" name="Nat. Commun.">
        <title>Large-scale genome sequencing of mycorrhizal fungi provides insights into the early evolution of symbiotic traits.</title>
        <authorList>
            <person name="Miyauchi S."/>
            <person name="Kiss E."/>
            <person name="Kuo A."/>
            <person name="Drula E."/>
            <person name="Kohler A."/>
            <person name="Sanchez-Garcia M."/>
            <person name="Morin E."/>
            <person name="Andreopoulos B."/>
            <person name="Barry K.W."/>
            <person name="Bonito G."/>
            <person name="Buee M."/>
            <person name="Carver A."/>
            <person name="Chen C."/>
            <person name="Cichocki N."/>
            <person name="Clum A."/>
            <person name="Culley D."/>
            <person name="Crous P.W."/>
            <person name="Fauchery L."/>
            <person name="Girlanda M."/>
            <person name="Hayes R.D."/>
            <person name="Keri Z."/>
            <person name="LaButti K."/>
            <person name="Lipzen A."/>
            <person name="Lombard V."/>
            <person name="Magnuson J."/>
            <person name="Maillard F."/>
            <person name="Murat C."/>
            <person name="Nolan M."/>
            <person name="Ohm R.A."/>
            <person name="Pangilinan J."/>
            <person name="Pereira M.F."/>
            <person name="Perotto S."/>
            <person name="Peter M."/>
            <person name="Pfister S."/>
            <person name="Riley R."/>
            <person name="Sitrit Y."/>
            <person name="Stielow J.B."/>
            <person name="Szollosi G."/>
            <person name="Zifcakova L."/>
            <person name="Stursova M."/>
            <person name="Spatafora J.W."/>
            <person name="Tedersoo L."/>
            <person name="Vaario L.M."/>
            <person name="Yamada A."/>
            <person name="Yan M."/>
            <person name="Wang P."/>
            <person name="Xu J."/>
            <person name="Bruns T."/>
            <person name="Baldrian P."/>
            <person name="Vilgalys R."/>
            <person name="Dunand C."/>
            <person name="Henrissat B."/>
            <person name="Grigoriev I.V."/>
            <person name="Hibbett D."/>
            <person name="Nagy L.G."/>
            <person name="Martin F.M."/>
        </authorList>
    </citation>
    <scope>NUCLEOTIDE SEQUENCE</scope>
    <source>
        <strain evidence="1">Prilba</strain>
    </source>
</reference>
<dbReference type="EMBL" id="WHVB01000004">
    <property type="protein sequence ID" value="KAF8484038.1"/>
    <property type="molecule type" value="Genomic_DNA"/>
</dbReference>
<accession>A0A9P5TBR8</accession>
<protein>
    <recommendedName>
        <fullName evidence="3">F-box domain-containing protein</fullName>
    </recommendedName>
</protein>
<gene>
    <name evidence="1" type="ORF">DFH94DRAFT_851854</name>
</gene>
<keyword evidence="2" id="KW-1185">Reference proteome</keyword>
<dbReference type="AlphaFoldDB" id="A0A9P5TBR8"/>